<evidence type="ECO:0000256" key="9">
    <source>
        <dbReference type="SAM" id="Phobius"/>
    </source>
</evidence>
<keyword evidence="4" id="KW-0762">Sugar transport</keyword>
<evidence type="ECO:0000256" key="7">
    <source>
        <dbReference type="ARBA" id="ARBA00022989"/>
    </source>
</evidence>
<accession>A0A0W8G3W9</accession>
<dbReference type="GO" id="GO:0005886">
    <property type="term" value="C:plasma membrane"/>
    <property type="evidence" value="ECO:0007669"/>
    <property type="project" value="UniProtKB-SubCell"/>
</dbReference>
<keyword evidence="6 9" id="KW-0812">Transmembrane</keyword>
<organism evidence="10">
    <name type="scientific">hydrocarbon metagenome</name>
    <dbReference type="NCBI Taxonomy" id="938273"/>
    <lineage>
        <taxon>unclassified sequences</taxon>
        <taxon>metagenomes</taxon>
        <taxon>ecological metagenomes</taxon>
    </lineage>
</organism>
<dbReference type="AlphaFoldDB" id="A0A0W8G3W9"/>
<dbReference type="InterPro" id="IPR004700">
    <property type="entry name" value="PTS_IIC_man"/>
</dbReference>
<keyword evidence="7 9" id="KW-1133">Transmembrane helix</keyword>
<feature type="transmembrane region" description="Helical" evidence="9">
    <location>
        <begin position="190"/>
        <end position="207"/>
    </location>
</feature>
<dbReference type="GO" id="GO:0009401">
    <property type="term" value="P:phosphoenolpyruvate-dependent sugar phosphotransferase system"/>
    <property type="evidence" value="ECO:0007669"/>
    <property type="project" value="UniProtKB-KW"/>
</dbReference>
<evidence type="ECO:0000256" key="4">
    <source>
        <dbReference type="ARBA" id="ARBA00022597"/>
    </source>
</evidence>
<gene>
    <name evidence="10" type="ORF">ASZ90_002359</name>
</gene>
<dbReference type="Pfam" id="PF03609">
    <property type="entry name" value="EII-Sor"/>
    <property type="match status" value="1"/>
</dbReference>
<protein>
    <submittedName>
        <fullName evidence="10">Uncharacterized protein</fullName>
    </submittedName>
</protein>
<evidence type="ECO:0000256" key="5">
    <source>
        <dbReference type="ARBA" id="ARBA00022683"/>
    </source>
</evidence>
<keyword evidence="2" id="KW-0813">Transport</keyword>
<comment type="caution">
    <text evidence="10">The sequence shown here is derived from an EMBL/GenBank/DDBJ whole genome shotgun (WGS) entry which is preliminary data.</text>
</comment>
<evidence type="ECO:0000256" key="8">
    <source>
        <dbReference type="ARBA" id="ARBA00023136"/>
    </source>
</evidence>
<comment type="subcellular location">
    <subcellularLocation>
        <location evidence="1">Cell membrane</location>
        <topology evidence="1">Multi-pass membrane protein</topology>
    </subcellularLocation>
</comment>
<evidence type="ECO:0000256" key="6">
    <source>
        <dbReference type="ARBA" id="ARBA00022692"/>
    </source>
</evidence>
<feature type="transmembrane region" description="Helical" evidence="9">
    <location>
        <begin position="12"/>
        <end position="37"/>
    </location>
</feature>
<keyword evidence="8 9" id="KW-0472">Membrane</keyword>
<sequence length="209" mass="22239">MRFSLNLFPLDRPLVVGLVYGAVFGDIPTCMNIAVFFELFWLDLFPAGTFIPPNQAAATLATLTLAHCFGLTEAPGVLAAAVLSLPLALIFARLEAFHRRFETAAQARAVEAAARKGGVVSPGRLILRSLTDMAIINGVCFSLALAGLIAAGNLLFAMIGPLLEHQSKSFAHLWILGSLGGVLSLRHRPAYVVLSAGVGISILWFLVLT</sequence>
<name>A0A0W8G3W9_9ZZZZ</name>
<dbReference type="EMBL" id="LNQE01000289">
    <property type="protein sequence ID" value="KUG27782.1"/>
    <property type="molecule type" value="Genomic_DNA"/>
</dbReference>
<evidence type="ECO:0000313" key="10">
    <source>
        <dbReference type="EMBL" id="KUG27782.1"/>
    </source>
</evidence>
<reference evidence="10" key="1">
    <citation type="journal article" date="2015" name="Proc. Natl. Acad. Sci. U.S.A.">
        <title>Networks of energetic and metabolic interactions define dynamics in microbial communities.</title>
        <authorList>
            <person name="Embree M."/>
            <person name="Liu J.K."/>
            <person name="Al-Bassam M.M."/>
            <person name="Zengler K."/>
        </authorList>
    </citation>
    <scope>NUCLEOTIDE SEQUENCE</scope>
</reference>
<feature type="transmembrane region" description="Helical" evidence="9">
    <location>
        <begin position="74"/>
        <end position="92"/>
    </location>
</feature>
<evidence type="ECO:0000256" key="2">
    <source>
        <dbReference type="ARBA" id="ARBA00022448"/>
    </source>
</evidence>
<evidence type="ECO:0000256" key="3">
    <source>
        <dbReference type="ARBA" id="ARBA00022475"/>
    </source>
</evidence>
<proteinExistence type="predicted"/>
<keyword evidence="5" id="KW-0598">Phosphotransferase system</keyword>
<feature type="transmembrane region" description="Helical" evidence="9">
    <location>
        <begin position="134"/>
        <end position="163"/>
    </location>
</feature>
<keyword evidence="3" id="KW-1003">Cell membrane</keyword>
<evidence type="ECO:0000256" key="1">
    <source>
        <dbReference type="ARBA" id="ARBA00004651"/>
    </source>
</evidence>